<reference evidence="1" key="1">
    <citation type="submission" date="2023-06" db="EMBL/GenBank/DDBJ databases">
        <title>Identification and characterization of horizontal gene transfer across gut microbiota members of farm animals based on homology search.</title>
        <authorList>
            <person name="Schwarzerova J."/>
            <person name="Nykrynova M."/>
            <person name="Jureckova K."/>
            <person name="Cejkova D."/>
            <person name="Rychlik I."/>
        </authorList>
    </citation>
    <scope>NUCLEOTIDE SEQUENCE</scope>
    <source>
        <strain evidence="1">105_WCHN</strain>
    </source>
</reference>
<reference evidence="1" key="2">
    <citation type="submission" date="2023-06" db="EMBL/GenBank/DDBJ databases">
        <authorList>
            <person name="Zeman M."/>
            <person name="Kubasova T."/>
            <person name="Jahodarova E."/>
            <person name="Nykrynova M."/>
            <person name="Rychlik I."/>
        </authorList>
    </citation>
    <scope>NUCLEOTIDE SEQUENCE</scope>
    <source>
        <strain evidence="1">105_WCHN</strain>
    </source>
</reference>
<evidence type="ECO:0000313" key="2">
    <source>
        <dbReference type="Proteomes" id="UP001529423"/>
    </source>
</evidence>
<comment type="caution">
    <text evidence="1">The sequence shown here is derived from an EMBL/GenBank/DDBJ whole genome shotgun (WGS) entry which is preliminary data.</text>
</comment>
<sequence length="215" mass="24228">MPKQGHFAKSSRLKQLNNFKVKRPQVAGNEISGDQLTDFLVVRFALTAKKRVPAVAQETSQRFLIEVSDQLTNHQGNLSLIVPAVIRKLNPQVPWQFFQQLLANWALLQRFLVKELPAVPLNPRLRITEQVAVDELAQLVAHQLAIKGAATTLLNRPQVTPALKQRTTQLLLATLYQGGQVNWTQVRALLAPLPYQPPVELDASTREWLLDLSRQ</sequence>
<proteinExistence type="predicted"/>
<dbReference type="RefSeq" id="WP_289559927.1">
    <property type="nucleotide sequence ID" value="NZ_JAUDEO010000019.1"/>
</dbReference>
<dbReference type="EMBL" id="JAUDEO010000019">
    <property type="protein sequence ID" value="MDM8333831.1"/>
    <property type="molecule type" value="Genomic_DNA"/>
</dbReference>
<organism evidence="1 2">
    <name type="scientific">Limosilactobacillus panis</name>
    <dbReference type="NCBI Taxonomy" id="47493"/>
    <lineage>
        <taxon>Bacteria</taxon>
        <taxon>Bacillati</taxon>
        <taxon>Bacillota</taxon>
        <taxon>Bacilli</taxon>
        <taxon>Lactobacillales</taxon>
        <taxon>Lactobacillaceae</taxon>
        <taxon>Limosilactobacillus</taxon>
    </lineage>
</organism>
<gene>
    <name evidence="1" type="ORF">QUW46_04475</name>
</gene>
<protein>
    <submittedName>
        <fullName evidence="1">Uncharacterized protein</fullName>
    </submittedName>
</protein>
<keyword evidence="2" id="KW-1185">Reference proteome</keyword>
<evidence type="ECO:0000313" key="1">
    <source>
        <dbReference type="EMBL" id="MDM8333831.1"/>
    </source>
</evidence>
<accession>A0ABT7VNW8</accession>
<dbReference type="Proteomes" id="UP001529423">
    <property type="component" value="Unassembled WGS sequence"/>
</dbReference>
<name>A0ABT7VNW8_9LACO</name>